<feature type="region of interest" description="Disordered" evidence="1">
    <location>
        <begin position="127"/>
        <end position="155"/>
    </location>
</feature>
<organism evidence="2 3">
    <name type="scientific">Phaeodactylum tricornutum (strain CCAP 1055/1)</name>
    <dbReference type="NCBI Taxonomy" id="556484"/>
    <lineage>
        <taxon>Eukaryota</taxon>
        <taxon>Sar</taxon>
        <taxon>Stramenopiles</taxon>
        <taxon>Ochrophyta</taxon>
        <taxon>Bacillariophyta</taxon>
        <taxon>Bacillariophyceae</taxon>
        <taxon>Bacillariophycidae</taxon>
        <taxon>Naviculales</taxon>
        <taxon>Phaeodactylaceae</taxon>
        <taxon>Phaeodactylum</taxon>
    </lineage>
</organism>
<proteinExistence type="predicted"/>
<dbReference type="Proteomes" id="UP000000759">
    <property type="component" value="Chromosome 30"/>
</dbReference>
<evidence type="ECO:0000256" key="1">
    <source>
        <dbReference type="SAM" id="MobiDB-lite"/>
    </source>
</evidence>
<evidence type="ECO:0000313" key="3">
    <source>
        <dbReference type="Proteomes" id="UP000000759"/>
    </source>
</evidence>
<keyword evidence="3" id="KW-1185">Reference proteome</keyword>
<evidence type="ECO:0000313" key="2">
    <source>
        <dbReference type="EMBL" id="EEC43117.1"/>
    </source>
</evidence>
<dbReference type="RefSeq" id="XP_002185448.1">
    <property type="nucleotide sequence ID" value="XM_002185412.1"/>
</dbReference>
<dbReference type="PaxDb" id="2850-Phatr41458"/>
<dbReference type="KEGG" id="pti:PHATRDRAFT_41458"/>
<dbReference type="InParanoid" id="B7GE99"/>
<name>B7GE99_PHATC</name>
<protein>
    <submittedName>
        <fullName evidence="2">Uncharacterized protein</fullName>
    </submittedName>
</protein>
<dbReference type="GeneID" id="7199328"/>
<reference evidence="2 3" key="1">
    <citation type="journal article" date="2008" name="Nature">
        <title>The Phaeodactylum genome reveals the evolutionary history of diatom genomes.</title>
        <authorList>
            <person name="Bowler C."/>
            <person name="Allen A.E."/>
            <person name="Badger J.H."/>
            <person name="Grimwood J."/>
            <person name="Jabbari K."/>
            <person name="Kuo A."/>
            <person name="Maheswari U."/>
            <person name="Martens C."/>
            <person name="Maumus F."/>
            <person name="Otillar R.P."/>
            <person name="Rayko E."/>
            <person name="Salamov A."/>
            <person name="Vandepoele K."/>
            <person name="Beszteri B."/>
            <person name="Gruber A."/>
            <person name="Heijde M."/>
            <person name="Katinka M."/>
            <person name="Mock T."/>
            <person name="Valentin K."/>
            <person name="Verret F."/>
            <person name="Berges J.A."/>
            <person name="Brownlee C."/>
            <person name="Cadoret J.P."/>
            <person name="Chiovitti A."/>
            <person name="Choi C.J."/>
            <person name="Coesel S."/>
            <person name="De Martino A."/>
            <person name="Detter J.C."/>
            <person name="Durkin C."/>
            <person name="Falciatore A."/>
            <person name="Fournet J."/>
            <person name="Haruta M."/>
            <person name="Huysman M.J."/>
            <person name="Jenkins B.D."/>
            <person name="Jiroutova K."/>
            <person name="Jorgensen R.E."/>
            <person name="Joubert Y."/>
            <person name="Kaplan A."/>
            <person name="Kroger N."/>
            <person name="Kroth P.G."/>
            <person name="La Roche J."/>
            <person name="Lindquist E."/>
            <person name="Lommer M."/>
            <person name="Martin-Jezequel V."/>
            <person name="Lopez P.J."/>
            <person name="Lucas S."/>
            <person name="Mangogna M."/>
            <person name="McGinnis K."/>
            <person name="Medlin L.K."/>
            <person name="Montsant A."/>
            <person name="Oudot-Le Secq M.P."/>
            <person name="Napoli C."/>
            <person name="Obornik M."/>
            <person name="Parker M.S."/>
            <person name="Petit J.L."/>
            <person name="Porcel B.M."/>
            <person name="Poulsen N."/>
            <person name="Robison M."/>
            <person name="Rychlewski L."/>
            <person name="Rynearson T.A."/>
            <person name="Schmutz J."/>
            <person name="Shapiro H."/>
            <person name="Siaut M."/>
            <person name="Stanley M."/>
            <person name="Sussman M.R."/>
            <person name="Taylor A.R."/>
            <person name="Vardi A."/>
            <person name="von Dassow P."/>
            <person name="Vyverman W."/>
            <person name="Willis A."/>
            <person name="Wyrwicz L.S."/>
            <person name="Rokhsar D.S."/>
            <person name="Weissenbach J."/>
            <person name="Armbrust E.V."/>
            <person name="Green B.R."/>
            <person name="Van de Peer Y."/>
            <person name="Grigoriev I.V."/>
        </authorList>
    </citation>
    <scope>NUCLEOTIDE SEQUENCE [LARGE SCALE GENOMIC DNA]</scope>
    <source>
        <strain evidence="2 3">CCAP 1055/1</strain>
    </source>
</reference>
<dbReference type="AlphaFoldDB" id="B7GE99"/>
<gene>
    <name evidence="2" type="ORF">PHATRDRAFT_41458</name>
</gene>
<reference evidence="3" key="2">
    <citation type="submission" date="2008-08" db="EMBL/GenBank/DDBJ databases">
        <authorList>
            <consortium name="Diatom Consortium"/>
            <person name="Grigoriev I."/>
            <person name="Grimwood J."/>
            <person name="Kuo A."/>
            <person name="Otillar R.P."/>
            <person name="Salamov A."/>
            <person name="Detter J.C."/>
            <person name="Lindquist E."/>
            <person name="Shapiro H."/>
            <person name="Lucas S."/>
            <person name="Glavina del Rio T."/>
            <person name="Pitluck S."/>
            <person name="Rokhsar D."/>
            <person name="Bowler C."/>
        </authorList>
    </citation>
    <scope>GENOME REANNOTATION</scope>
    <source>
        <strain evidence="3">CCAP 1055/1</strain>
    </source>
</reference>
<accession>B7GE99</accession>
<sequence>MSLPLPLPPLLPSYRRTELYLMGSSKLRSELSPFAICRTSGSVSRLQSSCTNGEGSIGIFVSSPRRFQSARTYSKATKVHVANTEILRLRFRRGTLQVFELVEGREHPSRAGEKVETVGGLVVGFLERSRPTHPTPPPHIKGRGTGNQKHHRKERLVRSGRAQKTVRPVESGWGCNGHLGFTPAKPDALRNKVKSSVLQGLLGPFSAVYSNVVVFSGESRNGTSSGAYEESVWIDTRPPPPLLVLKAFQLSHSSEVTGD</sequence>
<dbReference type="EMBL" id="CM000632">
    <property type="protein sequence ID" value="EEC43117.1"/>
    <property type="molecule type" value="Genomic_DNA"/>
</dbReference>